<reference evidence="2" key="1">
    <citation type="submission" date="2022-03" db="EMBL/GenBank/DDBJ databases">
        <authorList>
            <person name="Brunel B."/>
        </authorList>
    </citation>
    <scope>NUCLEOTIDE SEQUENCE</scope>
    <source>
        <strain evidence="2">STM4922sample</strain>
    </source>
</reference>
<feature type="region of interest" description="Disordered" evidence="1">
    <location>
        <begin position="66"/>
        <end position="91"/>
    </location>
</feature>
<sequence>MAFAHAPFSRKKECFHCGRESSLRGGFTAEARSSMAVDATGAVVHMAALARRRTFPTASAMRVREYRSRQNGERNNADGCERFHGPSPGDA</sequence>
<feature type="compositionally biased region" description="Basic and acidic residues" evidence="1">
    <location>
        <begin position="66"/>
        <end position="84"/>
    </location>
</feature>
<dbReference type="EMBL" id="CAKXZS010000034">
    <property type="protein sequence ID" value="CAH2405621.1"/>
    <property type="molecule type" value="Genomic_DNA"/>
</dbReference>
<protein>
    <submittedName>
        <fullName evidence="2">Uncharacterized protein</fullName>
    </submittedName>
</protein>
<evidence type="ECO:0000313" key="2">
    <source>
        <dbReference type="EMBL" id="CAH2405621.1"/>
    </source>
</evidence>
<organism evidence="2 3">
    <name type="scientific">Mesorhizobium ventifaucium</name>
    <dbReference type="NCBI Taxonomy" id="666020"/>
    <lineage>
        <taxon>Bacteria</taxon>
        <taxon>Pseudomonadati</taxon>
        <taxon>Pseudomonadota</taxon>
        <taxon>Alphaproteobacteria</taxon>
        <taxon>Hyphomicrobiales</taxon>
        <taxon>Phyllobacteriaceae</taxon>
        <taxon>Mesorhizobium</taxon>
    </lineage>
</organism>
<gene>
    <name evidence="2" type="ORF">MES4922_40348</name>
</gene>
<keyword evidence="3" id="KW-1185">Reference proteome</keyword>
<dbReference type="Proteomes" id="UP001152604">
    <property type="component" value="Unassembled WGS sequence"/>
</dbReference>
<name>A0ABN8K934_9HYPH</name>
<proteinExistence type="predicted"/>
<accession>A0ABN8K934</accession>
<comment type="caution">
    <text evidence="2">The sequence shown here is derived from an EMBL/GenBank/DDBJ whole genome shotgun (WGS) entry which is preliminary data.</text>
</comment>
<evidence type="ECO:0000256" key="1">
    <source>
        <dbReference type="SAM" id="MobiDB-lite"/>
    </source>
</evidence>
<evidence type="ECO:0000313" key="3">
    <source>
        <dbReference type="Proteomes" id="UP001152604"/>
    </source>
</evidence>